<accession>A0A9Q3KAQ3</accession>
<evidence type="ECO:0000313" key="2">
    <source>
        <dbReference type="Proteomes" id="UP000765509"/>
    </source>
</evidence>
<protein>
    <submittedName>
        <fullName evidence="1">Uncharacterized protein</fullName>
    </submittedName>
</protein>
<proteinExistence type="predicted"/>
<sequence length="152" mass="16628">MAIHLLGSPYGISSHSPFMANCPYPSPVANMATSSSYGPFMAICLLGAFMALHLNPEAIAAIYAQLGISVHFPCNHGKWPKWLFLAIWAHNAHLRTLTQSVQKTLSRPLGQFLAQNPKVAKSPKGRRNAFPSSEAITSIFFPSVFSSQDLWT</sequence>
<dbReference type="AlphaFoldDB" id="A0A9Q3KAQ3"/>
<evidence type="ECO:0000313" key="1">
    <source>
        <dbReference type="EMBL" id="MBW0577943.1"/>
    </source>
</evidence>
<reference evidence="1" key="1">
    <citation type="submission" date="2021-03" db="EMBL/GenBank/DDBJ databases">
        <title>Draft genome sequence of rust myrtle Austropuccinia psidii MF-1, a brazilian biotype.</title>
        <authorList>
            <person name="Quecine M.C."/>
            <person name="Pachon D.M.R."/>
            <person name="Bonatelli M.L."/>
            <person name="Correr F.H."/>
            <person name="Franceschini L.M."/>
            <person name="Leite T.F."/>
            <person name="Margarido G.R.A."/>
            <person name="Almeida C.A."/>
            <person name="Ferrarezi J.A."/>
            <person name="Labate C.A."/>
        </authorList>
    </citation>
    <scope>NUCLEOTIDE SEQUENCE</scope>
    <source>
        <strain evidence="1">MF-1</strain>
    </source>
</reference>
<gene>
    <name evidence="1" type="ORF">O181_117658</name>
</gene>
<dbReference type="Proteomes" id="UP000765509">
    <property type="component" value="Unassembled WGS sequence"/>
</dbReference>
<comment type="caution">
    <text evidence="1">The sequence shown here is derived from an EMBL/GenBank/DDBJ whole genome shotgun (WGS) entry which is preliminary data.</text>
</comment>
<keyword evidence="2" id="KW-1185">Reference proteome</keyword>
<organism evidence="1 2">
    <name type="scientific">Austropuccinia psidii MF-1</name>
    <dbReference type="NCBI Taxonomy" id="1389203"/>
    <lineage>
        <taxon>Eukaryota</taxon>
        <taxon>Fungi</taxon>
        <taxon>Dikarya</taxon>
        <taxon>Basidiomycota</taxon>
        <taxon>Pucciniomycotina</taxon>
        <taxon>Pucciniomycetes</taxon>
        <taxon>Pucciniales</taxon>
        <taxon>Sphaerophragmiaceae</taxon>
        <taxon>Austropuccinia</taxon>
    </lineage>
</organism>
<name>A0A9Q3KAQ3_9BASI</name>
<dbReference type="EMBL" id="AVOT02101718">
    <property type="protein sequence ID" value="MBW0577943.1"/>
    <property type="molecule type" value="Genomic_DNA"/>
</dbReference>